<dbReference type="Pfam" id="PF13561">
    <property type="entry name" value="adh_short_C2"/>
    <property type="match status" value="1"/>
</dbReference>
<reference evidence="2" key="1">
    <citation type="submission" date="2022-10" db="EMBL/GenBank/DDBJ databases">
        <title>Tapping the CABI collections for fungal endophytes: first genome assemblies for Collariella, Neodidymelliopsis, Ascochyta clinopodiicola, Didymella pomorum, Didymosphaeria variabile, Neocosmospora piperis and Neocucurbitaria cava.</title>
        <authorList>
            <person name="Hill R."/>
        </authorList>
    </citation>
    <scope>NUCLEOTIDE SEQUENCE</scope>
    <source>
        <strain evidence="2">IMI 356814</strain>
    </source>
</reference>
<dbReference type="OrthoDB" id="5840532at2759"/>
<dbReference type="CDD" id="cd05233">
    <property type="entry name" value="SDR_c"/>
    <property type="match status" value="1"/>
</dbReference>
<dbReference type="Proteomes" id="UP001140560">
    <property type="component" value="Unassembled WGS sequence"/>
</dbReference>
<accession>A0A9W9CSH2</accession>
<name>A0A9W9CSH2_9PLEO</name>
<sequence>MSKRSGPLAPGVAFITGGARGLGNAIAVSFAKEGARGVVLVDVQDEKTFKEGKQKVESYGTECLTIRADVTKEAEIEYAVQQAVQKFGRIDYAANFAGILGPSDPISETSLADWQKCQDVNSTGILLAVKHEMRQMIKQSSIDGIEDGRVGQQGSIVNCASVNSLLSLPGSVAYTASKHACHGITKAAALEGRAHNIRVNAVSPGFLLTKLVQPVVEGTFELEEGGDGKKNDAGKAMWAEFEARQGRSARFEEIGDVVVLMSLPRMSLVNGQNLFADGGFTINEGNN</sequence>
<dbReference type="SUPFAM" id="SSF51735">
    <property type="entry name" value="NAD(P)-binding Rossmann-fold domains"/>
    <property type="match status" value="1"/>
</dbReference>
<proteinExistence type="predicted"/>
<comment type="caution">
    <text evidence="2">The sequence shown here is derived from an EMBL/GenBank/DDBJ whole genome shotgun (WGS) entry which is preliminary data.</text>
</comment>
<dbReference type="FunFam" id="3.40.50.720:FF:000084">
    <property type="entry name" value="Short-chain dehydrogenase reductase"/>
    <property type="match status" value="1"/>
</dbReference>
<evidence type="ECO:0000313" key="2">
    <source>
        <dbReference type="EMBL" id="KAJ4377979.1"/>
    </source>
</evidence>
<evidence type="ECO:0008006" key="4">
    <source>
        <dbReference type="Google" id="ProtNLM"/>
    </source>
</evidence>
<gene>
    <name evidence="2" type="ORF">N0V83_000809</name>
</gene>
<keyword evidence="3" id="KW-1185">Reference proteome</keyword>
<dbReference type="EMBL" id="JAPEUY010000001">
    <property type="protein sequence ID" value="KAJ4377979.1"/>
    <property type="molecule type" value="Genomic_DNA"/>
</dbReference>
<organism evidence="2 3">
    <name type="scientific">Neocucurbitaria cava</name>
    <dbReference type="NCBI Taxonomy" id="798079"/>
    <lineage>
        <taxon>Eukaryota</taxon>
        <taxon>Fungi</taxon>
        <taxon>Dikarya</taxon>
        <taxon>Ascomycota</taxon>
        <taxon>Pezizomycotina</taxon>
        <taxon>Dothideomycetes</taxon>
        <taxon>Pleosporomycetidae</taxon>
        <taxon>Pleosporales</taxon>
        <taxon>Pleosporineae</taxon>
        <taxon>Cucurbitariaceae</taxon>
        <taxon>Neocucurbitaria</taxon>
    </lineage>
</organism>
<dbReference type="PANTHER" id="PTHR42820:SF1">
    <property type="entry name" value="SHORT-CHAIN DEHYDROGENASE_REDUCTASE FAMILY PROTEIN"/>
    <property type="match status" value="1"/>
</dbReference>
<protein>
    <recommendedName>
        <fullName evidence="4">NAD(P)-binding protein</fullName>
    </recommendedName>
</protein>
<dbReference type="PANTHER" id="PTHR42820">
    <property type="entry name" value="SHORT-CHAIN DEHYDROGENASE REDUCTASE"/>
    <property type="match status" value="1"/>
</dbReference>
<keyword evidence="1" id="KW-0521">NADP</keyword>
<evidence type="ECO:0000256" key="1">
    <source>
        <dbReference type="ARBA" id="ARBA00022857"/>
    </source>
</evidence>
<dbReference type="InterPro" id="IPR036291">
    <property type="entry name" value="NAD(P)-bd_dom_sf"/>
</dbReference>
<dbReference type="AlphaFoldDB" id="A0A9W9CSH2"/>
<evidence type="ECO:0000313" key="3">
    <source>
        <dbReference type="Proteomes" id="UP001140560"/>
    </source>
</evidence>
<dbReference type="PRINTS" id="PR00080">
    <property type="entry name" value="SDRFAMILY"/>
</dbReference>
<dbReference type="Gene3D" id="3.40.50.720">
    <property type="entry name" value="NAD(P)-binding Rossmann-like Domain"/>
    <property type="match status" value="1"/>
</dbReference>
<dbReference type="InterPro" id="IPR002347">
    <property type="entry name" value="SDR_fam"/>
</dbReference>
<dbReference type="PRINTS" id="PR00081">
    <property type="entry name" value="GDHRDH"/>
</dbReference>